<dbReference type="EMBL" id="CP159256">
    <property type="protein sequence ID" value="XCG52190.1"/>
    <property type="molecule type" value="Genomic_DNA"/>
</dbReference>
<reference evidence="2" key="1">
    <citation type="submission" date="2024-06" db="EMBL/GenBank/DDBJ databases">
        <title>Mesorhizobium karijinii sp. nov., a symbiont of the iconic Swainsona formosa from arid Australia.</title>
        <authorList>
            <person name="Hill Y.J."/>
            <person name="Watkin E.L.J."/>
            <person name="O'Hara G.W."/>
            <person name="Terpolilli J."/>
            <person name="Tye M.L."/>
            <person name="Kohlmeier M.G."/>
        </authorList>
    </citation>
    <scope>NUCLEOTIDE SEQUENCE</scope>
    <source>
        <strain evidence="2">WSM2240</strain>
        <plasmid evidence="2">pMk2240A</plasmid>
    </source>
</reference>
<dbReference type="Pfam" id="PF13665">
    <property type="entry name" value="Tox-PAAR-like"/>
    <property type="match status" value="1"/>
</dbReference>
<geneLocation type="plasmid" evidence="2">
    <name>pMk2240A</name>
</geneLocation>
<name>A0AAU8CZZ1_9HYPH</name>
<keyword evidence="2" id="KW-0614">Plasmid</keyword>
<accession>A0AAU8CZZ1</accession>
<protein>
    <submittedName>
        <fullName evidence="2">DUF4150 domain-containing protein</fullName>
    </submittedName>
</protein>
<dbReference type="AlphaFoldDB" id="A0AAU8CZZ1"/>
<dbReference type="RefSeq" id="WP_353646397.1">
    <property type="nucleotide sequence ID" value="NZ_CP159256.1"/>
</dbReference>
<feature type="region of interest" description="Disordered" evidence="1">
    <location>
        <begin position="343"/>
        <end position="371"/>
    </location>
</feature>
<proteinExistence type="predicted"/>
<sequence>MTVFANGREISAEAQGCKVIAAFPDTCFTPPENPATPPGVPVPYPDFGVDSDLTSGSGSVKIGNKPISQENSSHYKKCTGDEAGAAAKKGLITSQNRGKIYAQAWSADVKVESKGVARLGDMATSNHASNTGDTPTMVIVGTPGPPPPPPHNKCQLTTYNPNDCPEGETPHHLIGDAQFKPPGDGAPYYNGCQNLTHASGLCICLQGMVKTSTIPDSEIEGLGLDPNRTAGGSQMRVSGMGDRRQNQAFMNATRQNTGRTASMFPGWAGASPYDMTLGEHGRFHEQYDNIVGAIGAGNTPENTITLDQSADVAADLCCRMHGCDPEDIKKQITDHYGNMGIPPETRLRSGIENSRNPATQPAPGTPMGIVP</sequence>
<evidence type="ECO:0000313" key="2">
    <source>
        <dbReference type="EMBL" id="XCG52190.1"/>
    </source>
</evidence>
<organism evidence="2">
    <name type="scientific">Mesorhizobium sp. WSM2240</name>
    <dbReference type="NCBI Taxonomy" id="3228851"/>
    <lineage>
        <taxon>Bacteria</taxon>
        <taxon>Pseudomonadati</taxon>
        <taxon>Pseudomonadota</taxon>
        <taxon>Alphaproteobacteria</taxon>
        <taxon>Hyphomicrobiales</taxon>
        <taxon>Phyllobacteriaceae</taxon>
        <taxon>Mesorhizobium</taxon>
    </lineage>
</organism>
<dbReference type="CDD" id="cd14740">
    <property type="entry name" value="PAAR_4"/>
    <property type="match status" value="1"/>
</dbReference>
<evidence type="ECO:0000256" key="1">
    <source>
        <dbReference type="SAM" id="MobiDB-lite"/>
    </source>
</evidence>
<gene>
    <name evidence="2" type="ORF">ABVK50_32365</name>
</gene>